<sequence>MDEEAVPNSVMAQIKNMETYDVLVPKFGLNLDRSSVLESIKHEKLKASPRLQSALLQLNKYSIHINHQLFFLRYFQSELDVAEYHHDFHKALALHAIGVPSQQLDIKNQWSQVQQNYRAIEWAKRKGKSHSGWEHGIIRHLEWLLHQGDKFAVENASSWPVTEREHDCSIDPNWLDDWFDYVNKSQGIERTLISYEQLCMIRNPAGGCTLLENVFLEARLSDLRAEKSYWLSPKFYYLNGCHSTTEDGFSDLGNLISRWEVKFEWLADKQRYIHHALQAFNDDFDAILQSKTMPAGWHELKAILLSTPIISMEVAHTYLEASSFMFEYGLLQVKHVSSLDDMTVFECTAVFKLWERWDNIMKF</sequence>
<evidence type="ECO:0000313" key="1">
    <source>
        <dbReference type="EMBL" id="MBE0367154.1"/>
    </source>
</evidence>
<accession>A0ABR9E833</accession>
<dbReference type="EMBL" id="AQGV01000012">
    <property type="protein sequence ID" value="MBE0367154.1"/>
    <property type="molecule type" value="Genomic_DNA"/>
</dbReference>
<gene>
    <name evidence="1" type="ORF">PAUR_a0465</name>
</gene>
<organism evidence="1 2">
    <name type="scientific">Pseudoalteromonas aurantia 208</name>
    <dbReference type="NCBI Taxonomy" id="1314867"/>
    <lineage>
        <taxon>Bacteria</taxon>
        <taxon>Pseudomonadati</taxon>
        <taxon>Pseudomonadota</taxon>
        <taxon>Gammaproteobacteria</taxon>
        <taxon>Alteromonadales</taxon>
        <taxon>Pseudoalteromonadaceae</taxon>
        <taxon>Pseudoalteromonas</taxon>
    </lineage>
</organism>
<name>A0ABR9E833_9GAMM</name>
<dbReference type="Proteomes" id="UP000615755">
    <property type="component" value="Unassembled WGS sequence"/>
</dbReference>
<reference evidence="1 2" key="1">
    <citation type="submission" date="2015-03" db="EMBL/GenBank/DDBJ databases">
        <title>Genome sequence of Pseudoalteromonas aurantia.</title>
        <authorList>
            <person name="Xie B.-B."/>
            <person name="Rong J.-C."/>
            <person name="Qin Q.-L."/>
            <person name="Zhang Y.-Z."/>
        </authorList>
    </citation>
    <scope>NUCLEOTIDE SEQUENCE [LARGE SCALE GENOMIC DNA]</scope>
    <source>
        <strain evidence="1 2">208</strain>
    </source>
</reference>
<evidence type="ECO:0008006" key="3">
    <source>
        <dbReference type="Google" id="ProtNLM"/>
    </source>
</evidence>
<evidence type="ECO:0000313" key="2">
    <source>
        <dbReference type="Proteomes" id="UP000615755"/>
    </source>
</evidence>
<comment type="caution">
    <text evidence="1">The sequence shown here is derived from an EMBL/GenBank/DDBJ whole genome shotgun (WGS) entry which is preliminary data.</text>
</comment>
<protein>
    <recommendedName>
        <fullName evidence="3">Nuclear pore complex protein NUP96 C-terminal domain-containing protein</fullName>
    </recommendedName>
</protein>
<keyword evidence="2" id="KW-1185">Reference proteome</keyword>
<proteinExistence type="predicted"/>